<sequence>MAEGEEEAARPRPTRVVEALRGRIVQAVKENRVTIIVGGTGCGKSSMIPQFLLEENLEPIMCTLPRRFAVVALAQMVAQSRNWELGEEVGYHIGHSNMSNLISTRSKIVFKTAGVVLEQMRHKGFAALQYKVIILDEIHERSVESDLVLAYVKQFMMTTNDSRLVLMSATIDSTQYVEYFKDIGKVELITIPSSSCSNFQRKVQYLEQIVDILKMDSETESPRTKYCPGLDCKAEAYLSPDVYQLINKLLLHIHESERDTEKGILVFLPTYYALEQQWDVLSGCSIFKIHILHRSIDTDEALETMKASKSCRKVILATNMAESSVTIPGVAYVIDSCRSLQVYWNPVRRINSVKLVWISKSQAEQRKGRTGRTCDGQIFRLVTEPFYNTFPDHESPAILSLSIREQALMICCAESRAMNDPTVLLQKILNPPESAVIKDALETLVQIDAVQPALSGGYQPSFYGYLLNSLPLSFHASVLTLKFGEMGYLHEGILIGIMLDIQPLPILQPFGDQALRKKIRDNYFDEGSSQQIGKKEATLIGNLRAFQFWQYMFKDKFHLEYLINIAKNEESNASGPLILKNEEDWCRFHNLVPKALNNISEIYDDIMSTLHRFRPPFLQKIIPPKYLQTFDFHHACRDPELPEPEHMPSFSLEADNSHLDSQRRCASHPYISATDFGATDIVNGLKKAIKEMKIQLADEQVVGNAQPAFGGEKWVEYVNNTFEEYKGPFNNSADDPKPACKFFLTLKGCIKGSSCSFPHDCDSLISSSVASKINPEELPWRADIGWTQLLTRGENGHILVVNDKNLKFSRELRKIVARTPYLRSAEHNAVANNLSIVLNVPDPSHLTIGGEHELPVPWTKLQRIILLDDYGSGEAISHQLLQKFFEYIAIKILPETLSGLQVIVIMNNTKFVKIQVERMARECFFFLGESFLLNGVPLGWFPCTRQQDGRVAGPVAYVFNMHPPSARRFCDTGELSAKSSAETS</sequence>
<dbReference type="PROSITE" id="PS50103">
    <property type="entry name" value="ZF_C3H1"/>
    <property type="match status" value="1"/>
</dbReference>
<feature type="domain" description="Helicase C-terminal" evidence="6">
    <location>
        <begin position="245"/>
        <end position="430"/>
    </location>
</feature>
<evidence type="ECO:0000259" key="4">
    <source>
        <dbReference type="PROSITE" id="PS50103"/>
    </source>
</evidence>
<dbReference type="InterPro" id="IPR003593">
    <property type="entry name" value="AAA+_ATPase"/>
</dbReference>
<accession>A0A8R7JZG3</accession>
<organism evidence="7 8">
    <name type="scientific">Triticum urartu</name>
    <name type="common">Red wild einkorn</name>
    <name type="synonym">Crithodium urartu</name>
    <dbReference type="NCBI Taxonomy" id="4572"/>
    <lineage>
        <taxon>Eukaryota</taxon>
        <taxon>Viridiplantae</taxon>
        <taxon>Streptophyta</taxon>
        <taxon>Embryophyta</taxon>
        <taxon>Tracheophyta</taxon>
        <taxon>Spermatophyta</taxon>
        <taxon>Magnoliopsida</taxon>
        <taxon>Liliopsida</taxon>
        <taxon>Poales</taxon>
        <taxon>Poaceae</taxon>
        <taxon>BOP clade</taxon>
        <taxon>Pooideae</taxon>
        <taxon>Triticodae</taxon>
        <taxon>Triticeae</taxon>
        <taxon>Triticinae</taxon>
        <taxon>Triticum</taxon>
    </lineage>
</organism>
<dbReference type="GO" id="GO:0003723">
    <property type="term" value="F:RNA binding"/>
    <property type="evidence" value="ECO:0007669"/>
    <property type="project" value="TreeGrafter"/>
</dbReference>
<evidence type="ECO:0000256" key="2">
    <source>
        <dbReference type="ARBA" id="ARBA00022840"/>
    </source>
</evidence>
<keyword evidence="2" id="KW-0067">ATP-binding</keyword>
<keyword evidence="8" id="KW-1185">Reference proteome</keyword>
<dbReference type="GO" id="GO:0004386">
    <property type="term" value="F:helicase activity"/>
    <property type="evidence" value="ECO:0007669"/>
    <property type="project" value="TreeGrafter"/>
</dbReference>
<dbReference type="RefSeq" id="XP_048568171.1">
    <property type="nucleotide sequence ID" value="XM_048712214.1"/>
</dbReference>
<feature type="domain" description="C3H1-type" evidence="4">
    <location>
        <begin position="734"/>
        <end position="762"/>
    </location>
</feature>
<dbReference type="CDD" id="cd17917">
    <property type="entry name" value="DEXHc_RHA-like"/>
    <property type="match status" value="1"/>
</dbReference>
<dbReference type="EnsemblPlants" id="TuG1812G0100001063.01.T01">
    <property type="protein sequence ID" value="TuG1812G0100001063.01.T01"/>
    <property type="gene ID" value="TuG1812G0100001063.01"/>
</dbReference>
<keyword evidence="3" id="KW-0479">Metal-binding</keyword>
<gene>
    <name evidence="7" type="primary">LOC125548648</name>
</gene>
<dbReference type="OrthoDB" id="66977at2759"/>
<dbReference type="PROSITE" id="PS51194">
    <property type="entry name" value="HELICASE_CTER"/>
    <property type="match status" value="1"/>
</dbReference>
<dbReference type="SMART" id="SM00382">
    <property type="entry name" value="AAA"/>
    <property type="match status" value="1"/>
</dbReference>
<dbReference type="Pfam" id="PF00271">
    <property type="entry name" value="Helicase_C"/>
    <property type="match status" value="1"/>
</dbReference>
<evidence type="ECO:0000259" key="6">
    <source>
        <dbReference type="PROSITE" id="PS51194"/>
    </source>
</evidence>
<dbReference type="AlphaFoldDB" id="A0A8R7JZG3"/>
<dbReference type="PANTHER" id="PTHR18934">
    <property type="entry name" value="ATP-DEPENDENT RNA HELICASE"/>
    <property type="match status" value="1"/>
</dbReference>
<dbReference type="GeneID" id="125548648"/>
<dbReference type="SMART" id="SM00487">
    <property type="entry name" value="DEXDc"/>
    <property type="match status" value="1"/>
</dbReference>
<keyword evidence="3" id="KW-0862">Zinc</keyword>
<evidence type="ECO:0000259" key="5">
    <source>
        <dbReference type="PROSITE" id="PS51192"/>
    </source>
</evidence>
<keyword evidence="1" id="KW-0547">Nucleotide-binding</keyword>
<dbReference type="PANTHER" id="PTHR18934:SF238">
    <property type="entry name" value="RNA HELICASE"/>
    <property type="match status" value="1"/>
</dbReference>
<dbReference type="Gene3D" id="3.40.50.300">
    <property type="entry name" value="P-loop containing nucleotide triphosphate hydrolases"/>
    <property type="match status" value="2"/>
</dbReference>
<evidence type="ECO:0000313" key="7">
    <source>
        <dbReference type="EnsemblPlants" id="TuG1812G0100001063.01.T01"/>
    </source>
</evidence>
<name>A0A8R7JZG3_TRIUA</name>
<evidence type="ECO:0000256" key="1">
    <source>
        <dbReference type="ARBA" id="ARBA00022741"/>
    </source>
</evidence>
<evidence type="ECO:0000256" key="3">
    <source>
        <dbReference type="PROSITE-ProRule" id="PRU00723"/>
    </source>
</evidence>
<dbReference type="PROSITE" id="PS51192">
    <property type="entry name" value="HELICASE_ATP_BIND_1"/>
    <property type="match status" value="1"/>
</dbReference>
<feature type="domain" description="Helicase ATP-binding" evidence="5">
    <location>
        <begin position="25"/>
        <end position="189"/>
    </location>
</feature>
<evidence type="ECO:0000313" key="8">
    <source>
        <dbReference type="Proteomes" id="UP000015106"/>
    </source>
</evidence>
<feature type="zinc finger region" description="C3H1-type" evidence="3">
    <location>
        <begin position="734"/>
        <end position="762"/>
    </location>
</feature>
<dbReference type="InterPro" id="IPR000571">
    <property type="entry name" value="Znf_CCCH"/>
</dbReference>
<reference evidence="8" key="1">
    <citation type="journal article" date="2013" name="Nature">
        <title>Draft genome of the wheat A-genome progenitor Triticum urartu.</title>
        <authorList>
            <person name="Ling H.Q."/>
            <person name="Zhao S."/>
            <person name="Liu D."/>
            <person name="Wang J."/>
            <person name="Sun H."/>
            <person name="Zhang C."/>
            <person name="Fan H."/>
            <person name="Li D."/>
            <person name="Dong L."/>
            <person name="Tao Y."/>
            <person name="Gao C."/>
            <person name="Wu H."/>
            <person name="Li Y."/>
            <person name="Cui Y."/>
            <person name="Guo X."/>
            <person name="Zheng S."/>
            <person name="Wang B."/>
            <person name="Yu K."/>
            <person name="Liang Q."/>
            <person name="Yang W."/>
            <person name="Lou X."/>
            <person name="Chen J."/>
            <person name="Feng M."/>
            <person name="Jian J."/>
            <person name="Zhang X."/>
            <person name="Luo G."/>
            <person name="Jiang Y."/>
            <person name="Liu J."/>
            <person name="Wang Z."/>
            <person name="Sha Y."/>
            <person name="Zhang B."/>
            <person name="Wu H."/>
            <person name="Tang D."/>
            <person name="Shen Q."/>
            <person name="Xue P."/>
            <person name="Zou S."/>
            <person name="Wang X."/>
            <person name="Liu X."/>
            <person name="Wang F."/>
            <person name="Yang Y."/>
            <person name="An X."/>
            <person name="Dong Z."/>
            <person name="Zhang K."/>
            <person name="Zhang X."/>
            <person name="Luo M.C."/>
            <person name="Dvorak J."/>
            <person name="Tong Y."/>
            <person name="Wang J."/>
            <person name="Yang H."/>
            <person name="Li Z."/>
            <person name="Wang D."/>
            <person name="Zhang A."/>
            <person name="Wang J."/>
        </authorList>
    </citation>
    <scope>NUCLEOTIDE SEQUENCE</scope>
    <source>
        <strain evidence="8">cv. G1812</strain>
    </source>
</reference>
<dbReference type="KEGG" id="tua:125548648"/>
<dbReference type="CDD" id="cd18791">
    <property type="entry name" value="SF2_C_RHA"/>
    <property type="match status" value="1"/>
</dbReference>
<proteinExistence type="predicted"/>
<protein>
    <recommendedName>
        <fullName evidence="9">Zinc finger CCCH domain-containing protein 4</fullName>
    </recommendedName>
</protein>
<reference evidence="7" key="2">
    <citation type="submission" date="2018-03" db="EMBL/GenBank/DDBJ databases">
        <title>The Triticum urartu genome reveals the dynamic nature of wheat genome evolution.</title>
        <authorList>
            <person name="Ling H."/>
            <person name="Ma B."/>
            <person name="Shi X."/>
            <person name="Liu H."/>
            <person name="Dong L."/>
            <person name="Sun H."/>
            <person name="Cao Y."/>
            <person name="Gao Q."/>
            <person name="Zheng S."/>
            <person name="Li Y."/>
            <person name="Yu Y."/>
            <person name="Du H."/>
            <person name="Qi M."/>
            <person name="Li Y."/>
            <person name="Yu H."/>
            <person name="Cui Y."/>
            <person name="Wang N."/>
            <person name="Chen C."/>
            <person name="Wu H."/>
            <person name="Zhao Y."/>
            <person name="Zhang J."/>
            <person name="Li Y."/>
            <person name="Zhou W."/>
            <person name="Zhang B."/>
            <person name="Hu W."/>
            <person name="Eijk M."/>
            <person name="Tang J."/>
            <person name="Witsenboer H."/>
            <person name="Zhao S."/>
            <person name="Li Z."/>
            <person name="Zhang A."/>
            <person name="Wang D."/>
            <person name="Liang C."/>
        </authorList>
    </citation>
    <scope>NUCLEOTIDE SEQUENCE [LARGE SCALE GENOMIC DNA]</scope>
    <source>
        <strain evidence="7">cv. G1812</strain>
    </source>
</reference>
<dbReference type="Pfam" id="PF00270">
    <property type="entry name" value="DEAD"/>
    <property type="match status" value="1"/>
</dbReference>
<dbReference type="InterPro" id="IPR001650">
    <property type="entry name" value="Helicase_C-like"/>
</dbReference>
<dbReference type="InterPro" id="IPR014001">
    <property type="entry name" value="Helicase_ATP-bd"/>
</dbReference>
<reference evidence="7" key="3">
    <citation type="submission" date="2022-06" db="UniProtKB">
        <authorList>
            <consortium name="EnsemblPlants"/>
        </authorList>
    </citation>
    <scope>IDENTIFICATION</scope>
</reference>
<dbReference type="GO" id="GO:0008270">
    <property type="term" value="F:zinc ion binding"/>
    <property type="evidence" value="ECO:0007669"/>
    <property type="project" value="UniProtKB-KW"/>
</dbReference>
<dbReference type="InterPro" id="IPR027417">
    <property type="entry name" value="P-loop_NTPase"/>
</dbReference>
<dbReference type="Gramene" id="TuG1812G0100001063.01.T01">
    <property type="protein sequence ID" value="TuG1812G0100001063.01.T01"/>
    <property type="gene ID" value="TuG1812G0100001063.01"/>
</dbReference>
<keyword evidence="3" id="KW-0863">Zinc-finger</keyword>
<dbReference type="GO" id="GO:0005524">
    <property type="term" value="F:ATP binding"/>
    <property type="evidence" value="ECO:0007669"/>
    <property type="project" value="UniProtKB-KW"/>
</dbReference>
<evidence type="ECO:0008006" key="9">
    <source>
        <dbReference type="Google" id="ProtNLM"/>
    </source>
</evidence>
<dbReference type="SMART" id="SM00490">
    <property type="entry name" value="HELICc"/>
    <property type="match status" value="1"/>
</dbReference>
<dbReference type="InterPro" id="IPR011545">
    <property type="entry name" value="DEAD/DEAH_box_helicase_dom"/>
</dbReference>
<dbReference type="SUPFAM" id="SSF52540">
    <property type="entry name" value="P-loop containing nucleoside triphosphate hydrolases"/>
    <property type="match status" value="1"/>
</dbReference>
<dbReference type="Proteomes" id="UP000015106">
    <property type="component" value="Chromosome 1"/>
</dbReference>